<organism evidence="8 9">
    <name type="scientific">Carboxylicivirga sediminis</name>
    <dbReference type="NCBI Taxonomy" id="2006564"/>
    <lineage>
        <taxon>Bacteria</taxon>
        <taxon>Pseudomonadati</taxon>
        <taxon>Bacteroidota</taxon>
        <taxon>Bacteroidia</taxon>
        <taxon>Marinilabiliales</taxon>
        <taxon>Marinilabiliaceae</taxon>
        <taxon>Carboxylicivirga</taxon>
    </lineage>
</organism>
<proteinExistence type="inferred from homology"/>
<evidence type="ECO:0000256" key="6">
    <source>
        <dbReference type="PIRSR" id="PIRSR625705-1"/>
    </source>
</evidence>
<comment type="similarity">
    <text evidence="2">Belongs to the glycosyl hydrolase 20 family.</text>
</comment>
<dbReference type="Pfam" id="PF07691">
    <property type="entry name" value="PA14"/>
    <property type="match status" value="1"/>
</dbReference>
<dbReference type="PRINTS" id="PR00738">
    <property type="entry name" value="GLHYDRLASE20"/>
</dbReference>
<dbReference type="AlphaFoldDB" id="A0A941IVJ7"/>
<keyword evidence="4" id="KW-0378">Hydrolase</keyword>
<evidence type="ECO:0000256" key="2">
    <source>
        <dbReference type="ARBA" id="ARBA00006285"/>
    </source>
</evidence>
<dbReference type="Gene3D" id="3.20.20.80">
    <property type="entry name" value="Glycosidases"/>
    <property type="match status" value="1"/>
</dbReference>
<dbReference type="Pfam" id="PF02838">
    <property type="entry name" value="Glyco_hydro_20b"/>
    <property type="match status" value="1"/>
</dbReference>
<dbReference type="InterPro" id="IPR037524">
    <property type="entry name" value="PA14/GLEYA"/>
</dbReference>
<evidence type="ECO:0000256" key="1">
    <source>
        <dbReference type="ARBA" id="ARBA00001231"/>
    </source>
</evidence>
<evidence type="ECO:0000256" key="3">
    <source>
        <dbReference type="ARBA" id="ARBA00012663"/>
    </source>
</evidence>
<dbReference type="EC" id="3.2.1.52" evidence="3"/>
<dbReference type="InterPro" id="IPR025705">
    <property type="entry name" value="Beta_hexosaminidase_sua/sub"/>
</dbReference>
<dbReference type="GO" id="GO:0016020">
    <property type="term" value="C:membrane"/>
    <property type="evidence" value="ECO:0007669"/>
    <property type="project" value="TreeGrafter"/>
</dbReference>
<sequence length="768" mass="85958">MKQLSTLLVAIVVLLASGCEQKSNEYNLVPYPQQLKAQQGSFTINESTIVSYQGSENSRFVAQAFADFIEPASGLQLQVEATEKGGLVKNTVCFIEDASLEGVEGSYQLVVTKDGILVKSNNPVGLFYGFQTIRQLMPAEVESKELVKNTDWTVPAVEITDAPNFSYRGLHLDVGRHFFPMDFIKKYIDLLALHKMNVFHWHLTEDQGWRLEIKKYPKLAEIAAFRDETLVGHLGVGERQYDGKRYGGYYTQEEAREIVQYAADRFITVIPEIELPGHAQAALAAYPELGCTGGPYEVANEWGVFKEVYCAGNEEVFTFLEDVLVEVMDIFPSKYIHIGGDECPKARWEECPKCKKRMQAEGCKDAHELQSYFIHRIEKFLNANGRDIIGWDEILEGGLAPNATVMSWRGIKGGEEAAKQGHNVIMTPNTHFYLDYYQNNPQKEPLAIGGYLTLSKVYSYNPMAGDLTAEEAKHIIGVQGNVWTEYMPESDYVEYMTYPRACAIAEVGWLDFSKRDYEAFARRLQIHFKRFDVMGVNYFDKVLMPSPSVDKVEFIDQAKLELFDNAIGAKLYYTSDGSIPTDKSTLYQSAITVKEECTIKAVAIDSRGRASDVLEVQAQKLSFIEGIAEPGENKGLACKLATGKFEKCSEVDEANGKRLVVTDVMIPSEAPHDNFGLSLEGVLSIEQDGLYQFALGSDDGSQLYLNDRLVIDNDGFHGMIYKKASLALKKGTYPVKVLFFEGGGGEGLRLEMMNVDGDKMQLSEYLSH</sequence>
<dbReference type="SUPFAM" id="SSF55545">
    <property type="entry name" value="beta-N-acetylhexosaminidase-like domain"/>
    <property type="match status" value="1"/>
</dbReference>
<dbReference type="GO" id="GO:0004563">
    <property type="term" value="F:beta-N-acetylhexosaminidase activity"/>
    <property type="evidence" value="ECO:0007669"/>
    <property type="project" value="UniProtKB-EC"/>
</dbReference>
<gene>
    <name evidence="8" type="ORF">KDU71_03290</name>
</gene>
<evidence type="ECO:0000256" key="5">
    <source>
        <dbReference type="ARBA" id="ARBA00023295"/>
    </source>
</evidence>
<dbReference type="PROSITE" id="PS51820">
    <property type="entry name" value="PA14"/>
    <property type="match status" value="1"/>
</dbReference>
<dbReference type="GO" id="GO:0030203">
    <property type="term" value="P:glycosaminoglycan metabolic process"/>
    <property type="evidence" value="ECO:0007669"/>
    <property type="project" value="TreeGrafter"/>
</dbReference>
<name>A0A941IVJ7_9BACT</name>
<dbReference type="EMBL" id="JAGTAR010000003">
    <property type="protein sequence ID" value="MBR8534570.1"/>
    <property type="molecule type" value="Genomic_DNA"/>
</dbReference>
<comment type="caution">
    <text evidence="8">The sequence shown here is derived from an EMBL/GenBank/DDBJ whole genome shotgun (WGS) entry which is preliminary data.</text>
</comment>
<dbReference type="InterPro" id="IPR017853">
    <property type="entry name" value="GH"/>
</dbReference>
<reference evidence="8" key="1">
    <citation type="journal article" date="2018" name="Int. J. Syst. Evol. Microbiol.">
        <title>Carboxylicivirga sediminis sp. nov., isolated from coastal sediment.</title>
        <authorList>
            <person name="Wang F.Q."/>
            <person name="Ren L.H."/>
            <person name="Zou R.J."/>
            <person name="Sun Y.Z."/>
            <person name="Liu X.J."/>
            <person name="Jiang F."/>
            <person name="Liu L.J."/>
        </authorList>
    </citation>
    <scope>NUCLEOTIDE SEQUENCE</scope>
    <source>
        <strain evidence="8">JR1</strain>
    </source>
</reference>
<dbReference type="CDD" id="cd06563">
    <property type="entry name" value="GH20_chitobiase-like"/>
    <property type="match status" value="1"/>
</dbReference>
<dbReference type="SMART" id="SM00758">
    <property type="entry name" value="PA14"/>
    <property type="match status" value="1"/>
</dbReference>
<dbReference type="Proteomes" id="UP000679220">
    <property type="component" value="Unassembled WGS sequence"/>
</dbReference>
<protein>
    <recommendedName>
        <fullName evidence="3">beta-N-acetylhexosaminidase</fullName>
        <ecNumber evidence="3">3.2.1.52</ecNumber>
    </recommendedName>
</protein>
<dbReference type="Pfam" id="PF13290">
    <property type="entry name" value="CHB_HEX_C_1"/>
    <property type="match status" value="1"/>
</dbReference>
<dbReference type="PANTHER" id="PTHR22600">
    <property type="entry name" value="BETA-HEXOSAMINIDASE"/>
    <property type="match status" value="1"/>
</dbReference>
<dbReference type="InterPro" id="IPR011658">
    <property type="entry name" value="PA14_dom"/>
</dbReference>
<feature type="active site" description="Proton donor" evidence="6">
    <location>
        <position position="342"/>
    </location>
</feature>
<dbReference type="InterPro" id="IPR015882">
    <property type="entry name" value="HEX_bac_N"/>
</dbReference>
<evidence type="ECO:0000313" key="8">
    <source>
        <dbReference type="EMBL" id="MBR8534570.1"/>
    </source>
</evidence>
<keyword evidence="5" id="KW-0326">Glycosidase</keyword>
<evidence type="ECO:0000259" key="7">
    <source>
        <dbReference type="PROSITE" id="PS51820"/>
    </source>
</evidence>
<reference evidence="8" key="2">
    <citation type="submission" date="2021-04" db="EMBL/GenBank/DDBJ databases">
        <authorList>
            <person name="Zhang T."/>
            <person name="Zhang Y."/>
            <person name="Lu D."/>
            <person name="Zuo D."/>
            <person name="Du Z."/>
        </authorList>
    </citation>
    <scope>NUCLEOTIDE SEQUENCE</scope>
    <source>
        <strain evidence="8">JR1</strain>
    </source>
</reference>
<dbReference type="InterPro" id="IPR015883">
    <property type="entry name" value="Glyco_hydro_20_cat"/>
</dbReference>
<dbReference type="PANTHER" id="PTHR22600:SF57">
    <property type="entry name" value="BETA-N-ACETYLHEXOSAMINIDASE"/>
    <property type="match status" value="1"/>
</dbReference>
<dbReference type="InterPro" id="IPR059177">
    <property type="entry name" value="GH29D-like_dom"/>
</dbReference>
<dbReference type="SUPFAM" id="SSF56988">
    <property type="entry name" value="Anthrax protective antigen"/>
    <property type="match status" value="1"/>
</dbReference>
<dbReference type="Gene3D" id="2.60.120.260">
    <property type="entry name" value="Galactose-binding domain-like"/>
    <property type="match status" value="1"/>
</dbReference>
<evidence type="ECO:0000256" key="4">
    <source>
        <dbReference type="ARBA" id="ARBA00022801"/>
    </source>
</evidence>
<dbReference type="SUPFAM" id="SSF51445">
    <property type="entry name" value="(Trans)glycosidases"/>
    <property type="match status" value="1"/>
</dbReference>
<accession>A0A941IVJ7</accession>
<dbReference type="PROSITE" id="PS51257">
    <property type="entry name" value="PROKAR_LIPOPROTEIN"/>
    <property type="match status" value="1"/>
</dbReference>
<keyword evidence="9" id="KW-1185">Reference proteome</keyword>
<dbReference type="Gene3D" id="3.30.379.10">
    <property type="entry name" value="Chitobiase/beta-hexosaminidase domain 2-like"/>
    <property type="match status" value="1"/>
</dbReference>
<feature type="domain" description="PA14" evidence="7">
    <location>
        <begin position="630"/>
        <end position="766"/>
    </location>
</feature>
<evidence type="ECO:0000313" key="9">
    <source>
        <dbReference type="Proteomes" id="UP000679220"/>
    </source>
</evidence>
<dbReference type="InterPro" id="IPR029018">
    <property type="entry name" value="Hex-like_dom2"/>
</dbReference>
<dbReference type="Pfam" id="PF00728">
    <property type="entry name" value="Glyco_hydro_20"/>
    <property type="match status" value="1"/>
</dbReference>
<dbReference type="GO" id="GO:0005975">
    <property type="term" value="P:carbohydrate metabolic process"/>
    <property type="evidence" value="ECO:0007669"/>
    <property type="project" value="InterPro"/>
</dbReference>
<comment type="catalytic activity">
    <reaction evidence="1">
        <text>Hydrolysis of terminal non-reducing N-acetyl-D-hexosamine residues in N-acetyl-beta-D-hexosaminides.</text>
        <dbReference type="EC" id="3.2.1.52"/>
    </reaction>
</comment>